<proteinExistence type="predicted"/>
<dbReference type="Proteomes" id="UP000266723">
    <property type="component" value="Unassembled WGS sequence"/>
</dbReference>
<accession>A0ABQ7A4T1</accession>
<comment type="caution">
    <text evidence="1">The sequence shown here is derived from an EMBL/GenBank/DDBJ whole genome shotgun (WGS) entry which is preliminary data.</text>
</comment>
<name>A0ABQ7A4T1_BRACR</name>
<evidence type="ECO:0000313" key="1">
    <source>
        <dbReference type="EMBL" id="KAF3492665.1"/>
    </source>
</evidence>
<dbReference type="EMBL" id="QGKV02002055">
    <property type="protein sequence ID" value="KAF3492665.1"/>
    <property type="molecule type" value="Genomic_DNA"/>
</dbReference>
<organism evidence="1 2">
    <name type="scientific">Brassica cretica</name>
    <name type="common">Mustard</name>
    <dbReference type="NCBI Taxonomy" id="69181"/>
    <lineage>
        <taxon>Eukaryota</taxon>
        <taxon>Viridiplantae</taxon>
        <taxon>Streptophyta</taxon>
        <taxon>Embryophyta</taxon>
        <taxon>Tracheophyta</taxon>
        <taxon>Spermatophyta</taxon>
        <taxon>Magnoliopsida</taxon>
        <taxon>eudicotyledons</taxon>
        <taxon>Gunneridae</taxon>
        <taxon>Pentapetalae</taxon>
        <taxon>rosids</taxon>
        <taxon>malvids</taxon>
        <taxon>Brassicales</taxon>
        <taxon>Brassicaceae</taxon>
        <taxon>Brassiceae</taxon>
        <taxon>Brassica</taxon>
    </lineage>
</organism>
<keyword evidence="2" id="KW-1185">Reference proteome</keyword>
<sequence>MSPGSSRCPGGDERWRVASPLVWCLVEGRLLLSSVQLVQCSSSPSARLWSCGMRRVSSPANFVERVLGVIGLQQEVVYGLGLEPLRRLPACPLLVTASPLSARSSFLRETHRVLSGAVLRLFFGVLFLFRFESVSSLVLRNGLCRDSPIWVGHSGRTCLHVIEPIIPALDP</sequence>
<gene>
    <name evidence="1" type="ORF">DY000_02054459</name>
</gene>
<protein>
    <recommendedName>
        <fullName evidence="3">Secreted protein</fullName>
    </recommendedName>
</protein>
<evidence type="ECO:0000313" key="2">
    <source>
        <dbReference type="Proteomes" id="UP000266723"/>
    </source>
</evidence>
<evidence type="ECO:0008006" key="3">
    <source>
        <dbReference type="Google" id="ProtNLM"/>
    </source>
</evidence>
<reference evidence="1 2" key="1">
    <citation type="journal article" date="2020" name="BMC Genomics">
        <title>Intraspecific diversification of the crop wild relative Brassica cretica Lam. using demographic model selection.</title>
        <authorList>
            <person name="Kioukis A."/>
            <person name="Michalopoulou V.A."/>
            <person name="Briers L."/>
            <person name="Pirintsos S."/>
            <person name="Studholme D.J."/>
            <person name="Pavlidis P."/>
            <person name="Sarris P.F."/>
        </authorList>
    </citation>
    <scope>NUCLEOTIDE SEQUENCE [LARGE SCALE GENOMIC DNA]</scope>
    <source>
        <strain evidence="2">cv. PFS-1207/04</strain>
    </source>
</reference>